<accession>A0A6V8MCR3</accession>
<keyword evidence="2" id="KW-0808">Transferase</keyword>
<keyword evidence="3" id="KW-1185">Reference proteome</keyword>
<dbReference type="Pfam" id="PF00535">
    <property type="entry name" value="Glycos_transf_2"/>
    <property type="match status" value="1"/>
</dbReference>
<name>A0A6V8MCR3_9BACT</name>
<sequence length="276" mass="31152">MDLDRGDQPLISFIILSWNSSHYLARCLESIASRCGEEEIPFETIVIDNGSSDGSVELLSGFAKRSPDRFRVIPLSFNSGTTYSRNLGLRQARGGYLCILDSDTELGEGSLRGALDELGNRPGVGVLAPRLVLPDGSVQHSVKRFPTLMHKLAKLPRILFGAPSKNRDFYPDFPFCATREVDSAISACWLFRRALLDRVGYLDEKIFYAPEDLDFCLRVWRAGLSILYWPALTVLHHTQQITHRSPFSRTSLSHLAGLWYYYRKHGGWLFPPQARS</sequence>
<dbReference type="Proteomes" id="UP000556026">
    <property type="component" value="Unassembled WGS sequence"/>
</dbReference>
<evidence type="ECO:0000313" key="2">
    <source>
        <dbReference type="EMBL" id="GFO57778.1"/>
    </source>
</evidence>
<protein>
    <submittedName>
        <fullName evidence="2">Glycosyl transferase</fullName>
    </submittedName>
</protein>
<dbReference type="Gene3D" id="3.90.550.10">
    <property type="entry name" value="Spore Coat Polysaccharide Biosynthesis Protein SpsA, Chain A"/>
    <property type="match status" value="1"/>
</dbReference>
<gene>
    <name evidence="2" type="ORF">GMST_01030</name>
</gene>
<evidence type="ECO:0000259" key="1">
    <source>
        <dbReference type="Pfam" id="PF00535"/>
    </source>
</evidence>
<organism evidence="2 3">
    <name type="scientific">Geomonas silvestris</name>
    <dbReference type="NCBI Taxonomy" id="2740184"/>
    <lineage>
        <taxon>Bacteria</taxon>
        <taxon>Pseudomonadati</taxon>
        <taxon>Thermodesulfobacteriota</taxon>
        <taxon>Desulfuromonadia</taxon>
        <taxon>Geobacterales</taxon>
        <taxon>Geobacteraceae</taxon>
        <taxon>Geomonas</taxon>
    </lineage>
</organism>
<dbReference type="InterPro" id="IPR029044">
    <property type="entry name" value="Nucleotide-diphossugar_trans"/>
</dbReference>
<dbReference type="SUPFAM" id="SSF53448">
    <property type="entry name" value="Nucleotide-diphospho-sugar transferases"/>
    <property type="match status" value="1"/>
</dbReference>
<feature type="domain" description="Glycosyltransferase 2-like" evidence="1">
    <location>
        <begin position="12"/>
        <end position="199"/>
    </location>
</feature>
<dbReference type="PANTHER" id="PTHR43179:SF7">
    <property type="entry name" value="RHAMNOSYLTRANSFERASE WBBL"/>
    <property type="match status" value="1"/>
</dbReference>
<dbReference type="EMBL" id="BLXX01000001">
    <property type="protein sequence ID" value="GFO57778.1"/>
    <property type="molecule type" value="Genomic_DNA"/>
</dbReference>
<evidence type="ECO:0000313" key="3">
    <source>
        <dbReference type="Proteomes" id="UP000556026"/>
    </source>
</evidence>
<comment type="caution">
    <text evidence="2">The sequence shown here is derived from an EMBL/GenBank/DDBJ whole genome shotgun (WGS) entry which is preliminary data.</text>
</comment>
<dbReference type="AlphaFoldDB" id="A0A6V8MCR3"/>
<proteinExistence type="predicted"/>
<dbReference type="InterPro" id="IPR001173">
    <property type="entry name" value="Glyco_trans_2-like"/>
</dbReference>
<reference evidence="3" key="1">
    <citation type="submission" date="2020-06" db="EMBL/GenBank/DDBJ databases">
        <title>Draft genomic sequence of Geomonas sp. Red330.</title>
        <authorList>
            <person name="Itoh H."/>
            <person name="Zhenxing X."/>
            <person name="Ushijima N."/>
            <person name="Masuda Y."/>
            <person name="Shiratori Y."/>
            <person name="Senoo K."/>
        </authorList>
    </citation>
    <scope>NUCLEOTIDE SEQUENCE [LARGE SCALE GENOMIC DNA]</scope>
    <source>
        <strain evidence="3">Red330</strain>
    </source>
</reference>
<dbReference type="PANTHER" id="PTHR43179">
    <property type="entry name" value="RHAMNOSYLTRANSFERASE WBBL"/>
    <property type="match status" value="1"/>
</dbReference>
<dbReference type="RefSeq" id="WP_183352614.1">
    <property type="nucleotide sequence ID" value="NZ_BLXX01000001.1"/>
</dbReference>
<dbReference type="CDD" id="cd04186">
    <property type="entry name" value="GT_2_like_c"/>
    <property type="match status" value="1"/>
</dbReference>
<dbReference type="GO" id="GO:0016740">
    <property type="term" value="F:transferase activity"/>
    <property type="evidence" value="ECO:0007669"/>
    <property type="project" value="UniProtKB-KW"/>
</dbReference>